<dbReference type="AlphaFoldDB" id="A0A2X0RW61"/>
<accession>A0A2X0RW61</accession>
<dbReference type="InterPro" id="IPR010057">
    <property type="entry name" value="Transcription_activator_Rgg_C"/>
</dbReference>
<evidence type="ECO:0000259" key="1">
    <source>
        <dbReference type="Pfam" id="PF21259"/>
    </source>
</evidence>
<proteinExistence type="predicted"/>
<dbReference type="EMBL" id="BLYV01000075">
    <property type="protein sequence ID" value="GFP12451.1"/>
    <property type="molecule type" value="Genomic_DNA"/>
</dbReference>
<feature type="domain" description="HTH-type transcriptional regulator Rgg C-terminal" evidence="1">
    <location>
        <begin position="4"/>
        <end position="128"/>
    </location>
</feature>
<dbReference type="RefSeq" id="WP_230956817.1">
    <property type="nucleotide sequence ID" value="NZ_CP009907.1"/>
</dbReference>
<reference evidence="2" key="2">
    <citation type="submission" date="2020-07" db="EMBL/GenBank/DDBJ databases">
        <title>Draft genome sequence of Lactobacillus helveticus strain JCM 1062.</title>
        <authorList>
            <person name="Endo A."/>
            <person name="Maeno S."/>
            <person name="Kido Y."/>
        </authorList>
    </citation>
    <scope>NUCLEOTIDE SEQUENCE</scope>
    <source>
        <strain evidence="2">JCM 1062</strain>
    </source>
</reference>
<dbReference type="Proteomes" id="UP000630086">
    <property type="component" value="Unassembled WGS sequence"/>
</dbReference>
<name>A0A2X0RW61_LACHE</name>
<evidence type="ECO:0000313" key="2">
    <source>
        <dbReference type="EMBL" id="GFP12451.1"/>
    </source>
</evidence>
<sequence length="142" mass="16536">MIAKLNGNQSNFSSQIKADIKKTFWELESWNPNSLWVLSNTMEIYDFDDLEGLVNSVFHKFNDFDDYDDEVIKLLATITLNYLEICLSQDNINEQEVNRTKNYLNKLPSTSTVAFEKVKGNYFLALHHSDYKIAEKIKKILS</sequence>
<evidence type="ECO:0000313" key="3">
    <source>
        <dbReference type="EMBL" id="SPB26929.1"/>
    </source>
</evidence>
<dbReference type="Pfam" id="PF21259">
    <property type="entry name" value="Rgg_C"/>
    <property type="match status" value="1"/>
</dbReference>
<gene>
    <name evidence="3" type="ORF">BDKNPLJD_02148</name>
    <name evidence="2" type="ORF">LHEJCM1062_03230</name>
</gene>
<dbReference type="EMBL" id="OGTV01000110">
    <property type="protein sequence ID" value="SPB26929.1"/>
    <property type="molecule type" value="Genomic_DNA"/>
</dbReference>
<organism evidence="3">
    <name type="scientific">Lactobacillus helveticus</name>
    <name type="common">Lactobacillus suntoryeus</name>
    <dbReference type="NCBI Taxonomy" id="1587"/>
    <lineage>
        <taxon>Bacteria</taxon>
        <taxon>Bacillati</taxon>
        <taxon>Bacillota</taxon>
        <taxon>Bacilli</taxon>
        <taxon>Lactobacillales</taxon>
        <taxon>Lactobacillaceae</taxon>
        <taxon>Lactobacillus</taxon>
    </lineage>
</organism>
<protein>
    <recommendedName>
        <fullName evidence="1">HTH-type transcriptional regulator Rgg C-terminal domain-containing protein</fullName>
    </recommendedName>
</protein>
<reference evidence="3" key="1">
    <citation type="submission" date="2018-01" db="EMBL/GenBank/DDBJ databases">
        <authorList>
            <person name="Gaut B.S."/>
            <person name="Morton B.R."/>
            <person name="Clegg M.T."/>
            <person name="Duvall M.R."/>
        </authorList>
    </citation>
    <scope>NUCLEOTIDE SEQUENCE</scope>
    <source>
        <strain evidence="3">Lactobacillus helveticus</strain>
    </source>
</reference>